<proteinExistence type="predicted"/>
<sequence length="241" mass="27225">MCEEIENKQDQLSESLRSTHNEYKSGKVEILQKLSAKMERLSSEQAAGVARLGCNALKCPRLLILLPVRSRRSVVHRAINKEEYLVYFLCAHDKSLVTTTMTIKQPRKWVEKAAPLLKVTIFTLKILTLACGIPLPNLPDFVPGSSAHAKLNSCIKEMGELLSLEGLQEIEGWIESCDSASDCSRYLETVVRDIPIEAYAALVIEAYKPKHIGWMEKMQIARRGDIYAWVKKENKESFESS</sequence>
<reference evidence="1" key="1">
    <citation type="submission" date="2021-01" db="EMBL/GenBank/DDBJ databases">
        <authorList>
            <person name="Corre E."/>
            <person name="Pelletier E."/>
            <person name="Niang G."/>
            <person name="Scheremetjew M."/>
            <person name="Finn R."/>
            <person name="Kale V."/>
            <person name="Holt S."/>
            <person name="Cochrane G."/>
            <person name="Meng A."/>
            <person name="Brown T."/>
            <person name="Cohen L."/>
        </authorList>
    </citation>
    <scope>NUCLEOTIDE SEQUENCE</scope>
    <source>
        <strain evidence="1">ECT3854</strain>
    </source>
</reference>
<dbReference type="EMBL" id="HBFW01007387">
    <property type="protein sequence ID" value="CAD8933795.1"/>
    <property type="molecule type" value="Transcribed_RNA"/>
</dbReference>
<protein>
    <submittedName>
        <fullName evidence="1">Uncharacterized protein</fullName>
    </submittedName>
</protein>
<dbReference type="AlphaFoldDB" id="A0A7S1D1P7"/>
<gene>
    <name evidence="1" type="ORF">CTEN0397_LOCUS4824</name>
</gene>
<name>A0A7S1D1P7_CYCTE</name>
<evidence type="ECO:0000313" key="1">
    <source>
        <dbReference type="EMBL" id="CAD8933795.1"/>
    </source>
</evidence>
<accession>A0A7S1D1P7</accession>
<organism evidence="1">
    <name type="scientific">Cyclophora tenuis</name>
    <name type="common">Marine diatom</name>
    <dbReference type="NCBI Taxonomy" id="216820"/>
    <lineage>
        <taxon>Eukaryota</taxon>
        <taxon>Sar</taxon>
        <taxon>Stramenopiles</taxon>
        <taxon>Ochrophyta</taxon>
        <taxon>Bacillariophyta</taxon>
        <taxon>Fragilariophyceae</taxon>
        <taxon>Fragilariophycidae</taxon>
        <taxon>Cyclophorales</taxon>
        <taxon>Cyclophoraceae</taxon>
        <taxon>Cyclophora</taxon>
    </lineage>
</organism>